<comment type="caution">
    <text evidence="11">The sequence shown here is derived from an EMBL/GenBank/DDBJ whole genome shotgun (WGS) entry which is preliminary data.</text>
</comment>
<keyword evidence="6" id="KW-0969">Cilium</keyword>
<dbReference type="PANTHER" id="PTHR19960">
    <property type="entry name" value="TEKTIN"/>
    <property type="match status" value="1"/>
</dbReference>
<keyword evidence="7" id="KW-0206">Cytoskeleton</keyword>
<evidence type="ECO:0000313" key="11">
    <source>
        <dbReference type="EMBL" id="KAK3256800.1"/>
    </source>
</evidence>
<evidence type="ECO:0000256" key="2">
    <source>
        <dbReference type="ARBA" id="ARBA00007209"/>
    </source>
</evidence>
<dbReference type="GO" id="GO:0005634">
    <property type="term" value="C:nucleus"/>
    <property type="evidence" value="ECO:0007669"/>
    <property type="project" value="TreeGrafter"/>
</dbReference>
<keyword evidence="5 9" id="KW-0175">Coiled coil</keyword>
<evidence type="ECO:0000256" key="3">
    <source>
        <dbReference type="ARBA" id="ARBA00022490"/>
    </source>
</evidence>
<evidence type="ECO:0000256" key="4">
    <source>
        <dbReference type="ARBA" id="ARBA00022846"/>
    </source>
</evidence>
<dbReference type="GO" id="GO:0015630">
    <property type="term" value="C:microtubule cytoskeleton"/>
    <property type="evidence" value="ECO:0007669"/>
    <property type="project" value="TreeGrafter"/>
</dbReference>
<dbReference type="GO" id="GO:0005929">
    <property type="term" value="C:cilium"/>
    <property type="evidence" value="ECO:0007669"/>
    <property type="project" value="UniProtKB-ARBA"/>
</dbReference>
<dbReference type="InterPro" id="IPR048256">
    <property type="entry name" value="Tektin-like"/>
</dbReference>
<evidence type="ECO:0000313" key="12">
    <source>
        <dbReference type="Proteomes" id="UP001190700"/>
    </source>
</evidence>
<evidence type="ECO:0000256" key="8">
    <source>
        <dbReference type="ARBA" id="ARBA00023273"/>
    </source>
</evidence>
<dbReference type="GO" id="GO:0060271">
    <property type="term" value="P:cilium assembly"/>
    <property type="evidence" value="ECO:0007669"/>
    <property type="project" value="TreeGrafter"/>
</dbReference>
<gene>
    <name evidence="11" type="ORF">CYMTET_34085</name>
</gene>
<protein>
    <submittedName>
        <fullName evidence="11">Uncharacterized protein</fullName>
    </submittedName>
</protein>
<evidence type="ECO:0000256" key="1">
    <source>
        <dbReference type="ARBA" id="ARBA00004611"/>
    </source>
</evidence>
<keyword evidence="4" id="KW-0282">Flagellum</keyword>
<dbReference type="InterPro" id="IPR000435">
    <property type="entry name" value="Tektins"/>
</dbReference>
<name>A0AAE0FBW1_9CHLO</name>
<evidence type="ECO:0000256" key="9">
    <source>
        <dbReference type="SAM" id="Coils"/>
    </source>
</evidence>
<feature type="region of interest" description="Disordered" evidence="10">
    <location>
        <begin position="433"/>
        <end position="464"/>
    </location>
</feature>
<sequence length="464" mass="52072">MAEASLNATGTSVDSVLSACGKKQPHVWKGETASHIDKAGLSQSMSRRGHHDSMNEIRVASANQHTNQRQVMDALKFQSTKTKHLMSDIQSTLNATGDNIKKLEQEKAKLELLLKSKTFMLDDTNKWLAYRAERPARELVDDAVQQRLIALLKQLQLSISKLTIEGVNEVVKALEAGNKYKNLLLADLEDKKQHYGLDVKCLEELSEEAMGGPKMAELMKNAKHMERDWETKSVILIKEAKDHCPFSTTLRASISALSCHLEACESSRTNELRLALCAKIKETTDLKANLTKQISVQEAEVAKTQKTIVDLTKAIDDKQKPLALAEERYETRKQRPERELVDDKPERQLATEVKTLKDILDKLTKQKAGMEAKLKQLQDDIAQLQADKADKTKSLQIDKKVDTAMVTEGEYDVIKTGKGDWKRLPTAKGEYLEKTRGSRTQYPNFMLDENNAPKSPGSPLPRSP</sequence>
<organism evidence="11 12">
    <name type="scientific">Cymbomonas tetramitiformis</name>
    <dbReference type="NCBI Taxonomy" id="36881"/>
    <lineage>
        <taxon>Eukaryota</taxon>
        <taxon>Viridiplantae</taxon>
        <taxon>Chlorophyta</taxon>
        <taxon>Pyramimonadophyceae</taxon>
        <taxon>Pyramimonadales</taxon>
        <taxon>Pyramimonadaceae</taxon>
        <taxon>Cymbomonas</taxon>
    </lineage>
</organism>
<evidence type="ECO:0000256" key="6">
    <source>
        <dbReference type="ARBA" id="ARBA00023069"/>
    </source>
</evidence>
<dbReference type="PANTHER" id="PTHR19960:SF25">
    <property type="entry name" value="TEKTIN-1"/>
    <property type="match status" value="1"/>
</dbReference>
<dbReference type="GO" id="GO:0060294">
    <property type="term" value="P:cilium movement involved in cell motility"/>
    <property type="evidence" value="ECO:0007669"/>
    <property type="project" value="InterPro"/>
</dbReference>
<accession>A0AAE0FBW1</accession>
<comment type="subcellular location">
    <subcellularLocation>
        <location evidence="1">Cytoplasm</location>
        <location evidence="1">Cytoskeleton</location>
        <location evidence="1">Flagellum axoneme</location>
    </subcellularLocation>
</comment>
<feature type="coiled-coil region" evidence="9">
    <location>
        <begin position="346"/>
        <end position="394"/>
    </location>
</feature>
<keyword evidence="12" id="KW-1185">Reference proteome</keyword>
<comment type="similarity">
    <text evidence="2">Belongs to the tektin family.</text>
</comment>
<dbReference type="EMBL" id="LGRX02021318">
    <property type="protein sequence ID" value="KAK3256800.1"/>
    <property type="molecule type" value="Genomic_DNA"/>
</dbReference>
<keyword evidence="3" id="KW-0963">Cytoplasm</keyword>
<dbReference type="AlphaFoldDB" id="A0AAE0FBW1"/>
<feature type="coiled-coil region" evidence="9">
    <location>
        <begin position="86"/>
        <end position="120"/>
    </location>
</feature>
<evidence type="ECO:0000256" key="10">
    <source>
        <dbReference type="SAM" id="MobiDB-lite"/>
    </source>
</evidence>
<dbReference type="Pfam" id="PF03148">
    <property type="entry name" value="Tektin"/>
    <property type="match status" value="1"/>
</dbReference>
<feature type="coiled-coil region" evidence="9">
    <location>
        <begin position="280"/>
        <end position="307"/>
    </location>
</feature>
<dbReference type="GO" id="GO:0005737">
    <property type="term" value="C:cytoplasm"/>
    <property type="evidence" value="ECO:0007669"/>
    <property type="project" value="UniProtKB-ARBA"/>
</dbReference>
<dbReference type="Proteomes" id="UP001190700">
    <property type="component" value="Unassembled WGS sequence"/>
</dbReference>
<keyword evidence="8" id="KW-0966">Cell projection</keyword>
<proteinExistence type="inferred from homology"/>
<evidence type="ECO:0000256" key="7">
    <source>
        <dbReference type="ARBA" id="ARBA00023212"/>
    </source>
</evidence>
<reference evidence="11 12" key="1">
    <citation type="journal article" date="2015" name="Genome Biol. Evol.">
        <title>Comparative Genomics of a Bacterivorous Green Alga Reveals Evolutionary Causalities and Consequences of Phago-Mixotrophic Mode of Nutrition.</title>
        <authorList>
            <person name="Burns J.A."/>
            <person name="Paasch A."/>
            <person name="Narechania A."/>
            <person name="Kim E."/>
        </authorList>
    </citation>
    <scope>NUCLEOTIDE SEQUENCE [LARGE SCALE GENOMIC DNA]</scope>
    <source>
        <strain evidence="11 12">PLY_AMNH</strain>
    </source>
</reference>
<evidence type="ECO:0000256" key="5">
    <source>
        <dbReference type="ARBA" id="ARBA00023054"/>
    </source>
</evidence>